<organism evidence="2 3">
    <name type="scientific">Longimicrobium terrae</name>
    <dbReference type="NCBI Taxonomy" id="1639882"/>
    <lineage>
        <taxon>Bacteria</taxon>
        <taxon>Pseudomonadati</taxon>
        <taxon>Gemmatimonadota</taxon>
        <taxon>Longimicrobiia</taxon>
        <taxon>Longimicrobiales</taxon>
        <taxon>Longimicrobiaceae</taxon>
        <taxon>Longimicrobium</taxon>
    </lineage>
</organism>
<proteinExistence type="predicted"/>
<feature type="compositionally biased region" description="Basic and acidic residues" evidence="1">
    <location>
        <begin position="1"/>
        <end position="11"/>
    </location>
</feature>
<feature type="region of interest" description="Disordered" evidence="1">
    <location>
        <begin position="1"/>
        <end position="42"/>
    </location>
</feature>
<keyword evidence="3" id="KW-1185">Reference proteome</keyword>
<dbReference type="EMBL" id="JACHIA010000005">
    <property type="protein sequence ID" value="MBB6070471.1"/>
    <property type="molecule type" value="Genomic_DNA"/>
</dbReference>
<reference evidence="2 3" key="1">
    <citation type="submission" date="2020-08" db="EMBL/GenBank/DDBJ databases">
        <title>Genomic Encyclopedia of Type Strains, Phase IV (KMG-IV): sequencing the most valuable type-strain genomes for metagenomic binning, comparative biology and taxonomic classification.</title>
        <authorList>
            <person name="Goeker M."/>
        </authorList>
    </citation>
    <scope>NUCLEOTIDE SEQUENCE [LARGE SCALE GENOMIC DNA]</scope>
    <source>
        <strain evidence="2 3">DSM 29007</strain>
    </source>
</reference>
<comment type="caution">
    <text evidence="2">The sequence shown here is derived from an EMBL/GenBank/DDBJ whole genome shotgun (WGS) entry which is preliminary data.</text>
</comment>
<dbReference type="Proteomes" id="UP000582837">
    <property type="component" value="Unassembled WGS sequence"/>
</dbReference>
<dbReference type="RefSeq" id="WP_170034276.1">
    <property type="nucleotide sequence ID" value="NZ_JABDTL010000001.1"/>
</dbReference>
<evidence type="ECO:0000313" key="3">
    <source>
        <dbReference type="Proteomes" id="UP000582837"/>
    </source>
</evidence>
<dbReference type="AlphaFoldDB" id="A0A841GXI8"/>
<name>A0A841GXI8_9BACT</name>
<accession>A0A841GXI8</accession>
<evidence type="ECO:0000313" key="2">
    <source>
        <dbReference type="EMBL" id="MBB6070471.1"/>
    </source>
</evidence>
<sequence length="62" mass="7042">MMNSRAHRDPSSGKPKGVLSQNADELSAVACPRPRPRSAARHSWRMVRDWRMMFIAEHEPAA</sequence>
<evidence type="ECO:0000256" key="1">
    <source>
        <dbReference type="SAM" id="MobiDB-lite"/>
    </source>
</evidence>
<protein>
    <submittedName>
        <fullName evidence="2">Uncharacterized protein</fullName>
    </submittedName>
</protein>
<gene>
    <name evidence="2" type="ORF">HNQ61_002092</name>
</gene>